<dbReference type="SMART" id="SM00220">
    <property type="entry name" value="S_TKc"/>
    <property type="match status" value="1"/>
</dbReference>
<feature type="region of interest" description="Disordered" evidence="15">
    <location>
        <begin position="473"/>
        <end position="527"/>
    </location>
</feature>
<reference evidence="18 19" key="1">
    <citation type="submission" date="2012-08" db="EMBL/GenBank/DDBJ databases">
        <title>Oryza genome evolution.</title>
        <authorList>
            <person name="Wing R.A."/>
        </authorList>
    </citation>
    <scope>NUCLEOTIDE SEQUENCE</scope>
</reference>
<dbReference type="EC" id="2.7.11.1" evidence="2"/>
<evidence type="ECO:0000256" key="7">
    <source>
        <dbReference type="ARBA" id="ARBA00022741"/>
    </source>
</evidence>
<keyword evidence="8" id="KW-0418">Kinase</keyword>
<keyword evidence="5" id="KW-0808">Transferase</keyword>
<dbReference type="AlphaFoldDB" id="A0A0D9WGW0"/>
<evidence type="ECO:0000256" key="10">
    <source>
        <dbReference type="ARBA" id="ARBA00022989"/>
    </source>
</evidence>
<dbReference type="PANTHER" id="PTHR47984:SF10">
    <property type="entry name" value="PROTEIN KINASE SUPERFAMILY PROTEIN"/>
    <property type="match status" value="1"/>
</dbReference>
<feature type="transmembrane region" description="Helical" evidence="16">
    <location>
        <begin position="32"/>
        <end position="56"/>
    </location>
</feature>
<dbReference type="PROSITE" id="PS00108">
    <property type="entry name" value="PROTEIN_KINASE_ST"/>
    <property type="match status" value="1"/>
</dbReference>
<comment type="catalytic activity">
    <reaction evidence="13">
        <text>L-seryl-[protein] + ATP = O-phospho-L-seryl-[protein] + ADP + H(+)</text>
        <dbReference type="Rhea" id="RHEA:17989"/>
        <dbReference type="Rhea" id="RHEA-COMP:9863"/>
        <dbReference type="Rhea" id="RHEA-COMP:11604"/>
        <dbReference type="ChEBI" id="CHEBI:15378"/>
        <dbReference type="ChEBI" id="CHEBI:29999"/>
        <dbReference type="ChEBI" id="CHEBI:30616"/>
        <dbReference type="ChEBI" id="CHEBI:83421"/>
        <dbReference type="ChEBI" id="CHEBI:456216"/>
        <dbReference type="EC" id="2.7.11.1"/>
    </reaction>
</comment>
<keyword evidence="19" id="KW-1185">Reference proteome</keyword>
<evidence type="ECO:0000256" key="6">
    <source>
        <dbReference type="ARBA" id="ARBA00022692"/>
    </source>
</evidence>
<proteinExistence type="predicted"/>
<dbReference type="InterPro" id="IPR017441">
    <property type="entry name" value="Protein_kinase_ATP_BS"/>
</dbReference>
<dbReference type="InterPro" id="IPR001245">
    <property type="entry name" value="Ser-Thr/Tyr_kinase_cat_dom"/>
</dbReference>
<dbReference type="FunFam" id="1.10.510.10:FF:000035">
    <property type="entry name" value="Putative receptor-like serine/threonine-protein kinase"/>
    <property type="match status" value="1"/>
</dbReference>
<dbReference type="FunFam" id="3.30.200.20:FF:000173">
    <property type="entry name" value="Probable serine/threonine-protein kinase At1g01540"/>
    <property type="match status" value="1"/>
</dbReference>
<keyword evidence="10 16" id="KW-1133">Transmembrane helix</keyword>
<dbReference type="InterPro" id="IPR052232">
    <property type="entry name" value="RLK_Ser/Thr-Kinase"/>
</dbReference>
<dbReference type="CDD" id="cd14066">
    <property type="entry name" value="STKc_IRAK"/>
    <property type="match status" value="1"/>
</dbReference>
<evidence type="ECO:0000256" key="4">
    <source>
        <dbReference type="ARBA" id="ARBA00022553"/>
    </source>
</evidence>
<evidence type="ECO:0000256" key="5">
    <source>
        <dbReference type="ARBA" id="ARBA00022679"/>
    </source>
</evidence>
<evidence type="ECO:0000313" key="19">
    <source>
        <dbReference type="Proteomes" id="UP000032180"/>
    </source>
</evidence>
<dbReference type="Gramene" id="LPERR05G13910.1">
    <property type="protein sequence ID" value="LPERR05G13910.1"/>
    <property type="gene ID" value="LPERR05G13910"/>
</dbReference>
<dbReference type="STRING" id="77586.A0A0D9WGW0"/>
<sequence>MSPPPPPPAARARAPVLRNELSRKTAMLGLRLWVVVGIAVGAAFLLLLALISYHLASSRRRRPAVKRGAAAGAAVPLSPATTIPPVSKEIQEVAVHVGSLRHYLEAGATFLKEGGGGGGAVVDGGGDSLGGSAVYGSQRVHIEAGKGRRMVAYGDGGGEVGPVPSDLAVGPEVSHLGWGHWYTLRELEEATAAFEPEHVVGEGGYGIVYRGVLADGCEVAVKNLLNNRGQAEREFKVEVEAIGRVRHKNLVRLLGYCAEGAHRILVYEYVDNGNLEQWLHGDVGPVSPLSWDTRMSIVLGTAKGITYLHEGLEPKVVHRDIKSSNILLDKRWNPKVSDFGLAKLLGSDSNYVTTRVMGTFGYVAPEYASTGMLNERSDVYSFGILIMEIISGRSPVDYARAPGEVNLVEWLKNMVSNRDYEAVLDPKLPEKPTSKALKKALLVALRCVDPDSQKRPKMGHVIHMLEVDDFPYREDRRTPRSAHCQGSPLDRARTYRKPVTGSGDGSCYEGNTTTAASTPSRLHDSLS</sequence>
<dbReference type="PANTHER" id="PTHR47984">
    <property type="entry name" value="OS01G0323000 PROTEIN"/>
    <property type="match status" value="1"/>
</dbReference>
<keyword evidence="4" id="KW-0597">Phosphoprotein</keyword>
<evidence type="ECO:0000256" key="16">
    <source>
        <dbReference type="SAM" id="Phobius"/>
    </source>
</evidence>
<reference evidence="19" key="2">
    <citation type="submission" date="2013-12" db="EMBL/GenBank/DDBJ databases">
        <authorList>
            <person name="Yu Y."/>
            <person name="Lee S."/>
            <person name="de Baynast K."/>
            <person name="Wissotski M."/>
            <person name="Liu L."/>
            <person name="Talag J."/>
            <person name="Goicoechea J."/>
            <person name="Angelova A."/>
            <person name="Jetty R."/>
            <person name="Kudrna D."/>
            <person name="Golser W."/>
            <person name="Rivera L."/>
            <person name="Zhang J."/>
            <person name="Wing R."/>
        </authorList>
    </citation>
    <scope>NUCLEOTIDE SEQUENCE</scope>
</reference>
<name>A0A0D9WGW0_9ORYZ</name>
<evidence type="ECO:0000313" key="18">
    <source>
        <dbReference type="EnsemblPlants" id="LPERR05G13910.1"/>
    </source>
</evidence>
<evidence type="ECO:0000256" key="15">
    <source>
        <dbReference type="SAM" id="MobiDB-lite"/>
    </source>
</evidence>
<keyword evidence="3" id="KW-0723">Serine/threonine-protein kinase</keyword>
<dbReference type="InterPro" id="IPR000719">
    <property type="entry name" value="Prot_kinase_dom"/>
</dbReference>
<evidence type="ECO:0000256" key="12">
    <source>
        <dbReference type="ARBA" id="ARBA00047899"/>
    </source>
</evidence>
<keyword evidence="11 16" id="KW-0472">Membrane</keyword>
<evidence type="ECO:0000256" key="13">
    <source>
        <dbReference type="ARBA" id="ARBA00048679"/>
    </source>
</evidence>
<organism evidence="18 19">
    <name type="scientific">Leersia perrieri</name>
    <dbReference type="NCBI Taxonomy" id="77586"/>
    <lineage>
        <taxon>Eukaryota</taxon>
        <taxon>Viridiplantae</taxon>
        <taxon>Streptophyta</taxon>
        <taxon>Embryophyta</taxon>
        <taxon>Tracheophyta</taxon>
        <taxon>Spermatophyta</taxon>
        <taxon>Magnoliopsida</taxon>
        <taxon>Liliopsida</taxon>
        <taxon>Poales</taxon>
        <taxon>Poaceae</taxon>
        <taxon>BOP clade</taxon>
        <taxon>Oryzoideae</taxon>
        <taxon>Oryzeae</taxon>
        <taxon>Oryzinae</taxon>
        <taxon>Leersia</taxon>
    </lineage>
</organism>
<dbReference type="GO" id="GO:0004674">
    <property type="term" value="F:protein serine/threonine kinase activity"/>
    <property type="evidence" value="ECO:0007669"/>
    <property type="project" value="UniProtKB-KW"/>
</dbReference>
<keyword evidence="6 16" id="KW-0812">Transmembrane</keyword>
<dbReference type="GO" id="GO:0005524">
    <property type="term" value="F:ATP binding"/>
    <property type="evidence" value="ECO:0007669"/>
    <property type="project" value="UniProtKB-UniRule"/>
</dbReference>
<dbReference type="Gene3D" id="1.10.510.10">
    <property type="entry name" value="Transferase(Phosphotransferase) domain 1"/>
    <property type="match status" value="1"/>
</dbReference>
<evidence type="ECO:0000256" key="11">
    <source>
        <dbReference type="ARBA" id="ARBA00023136"/>
    </source>
</evidence>
<dbReference type="InterPro" id="IPR008271">
    <property type="entry name" value="Ser/Thr_kinase_AS"/>
</dbReference>
<dbReference type="InterPro" id="IPR011009">
    <property type="entry name" value="Kinase-like_dom_sf"/>
</dbReference>
<dbReference type="PROSITE" id="PS00107">
    <property type="entry name" value="PROTEIN_KINASE_ATP"/>
    <property type="match status" value="1"/>
</dbReference>
<keyword evidence="9 14" id="KW-0067">ATP-binding</keyword>
<evidence type="ECO:0000256" key="1">
    <source>
        <dbReference type="ARBA" id="ARBA00004167"/>
    </source>
</evidence>
<dbReference type="eggNOG" id="KOG1187">
    <property type="taxonomic scope" value="Eukaryota"/>
</dbReference>
<evidence type="ECO:0000256" key="14">
    <source>
        <dbReference type="PROSITE-ProRule" id="PRU10141"/>
    </source>
</evidence>
<evidence type="ECO:0000256" key="8">
    <source>
        <dbReference type="ARBA" id="ARBA00022777"/>
    </source>
</evidence>
<dbReference type="EnsemblPlants" id="LPERR05G13910.1">
    <property type="protein sequence ID" value="LPERR05G13910.1"/>
    <property type="gene ID" value="LPERR05G13910"/>
</dbReference>
<comment type="catalytic activity">
    <reaction evidence="12">
        <text>L-threonyl-[protein] + ATP = O-phospho-L-threonyl-[protein] + ADP + H(+)</text>
        <dbReference type="Rhea" id="RHEA:46608"/>
        <dbReference type="Rhea" id="RHEA-COMP:11060"/>
        <dbReference type="Rhea" id="RHEA-COMP:11605"/>
        <dbReference type="ChEBI" id="CHEBI:15378"/>
        <dbReference type="ChEBI" id="CHEBI:30013"/>
        <dbReference type="ChEBI" id="CHEBI:30616"/>
        <dbReference type="ChEBI" id="CHEBI:61977"/>
        <dbReference type="ChEBI" id="CHEBI:456216"/>
        <dbReference type="EC" id="2.7.11.1"/>
    </reaction>
</comment>
<protein>
    <recommendedName>
        <fullName evidence="2">non-specific serine/threonine protein kinase</fullName>
        <ecNumber evidence="2">2.7.11.1</ecNumber>
    </recommendedName>
</protein>
<feature type="compositionally biased region" description="Polar residues" evidence="15">
    <location>
        <begin position="509"/>
        <end position="520"/>
    </location>
</feature>
<dbReference type="Pfam" id="PF07714">
    <property type="entry name" value="PK_Tyr_Ser-Thr"/>
    <property type="match status" value="1"/>
</dbReference>
<feature type="binding site" evidence="14">
    <location>
        <position position="222"/>
    </location>
    <ligand>
        <name>ATP</name>
        <dbReference type="ChEBI" id="CHEBI:30616"/>
    </ligand>
</feature>
<evidence type="ECO:0000256" key="3">
    <source>
        <dbReference type="ARBA" id="ARBA00022527"/>
    </source>
</evidence>
<dbReference type="PROSITE" id="PS50011">
    <property type="entry name" value="PROTEIN_KINASE_DOM"/>
    <property type="match status" value="1"/>
</dbReference>
<evidence type="ECO:0000259" key="17">
    <source>
        <dbReference type="PROSITE" id="PS50011"/>
    </source>
</evidence>
<dbReference type="SUPFAM" id="SSF56112">
    <property type="entry name" value="Protein kinase-like (PK-like)"/>
    <property type="match status" value="1"/>
</dbReference>
<dbReference type="GO" id="GO:0016020">
    <property type="term" value="C:membrane"/>
    <property type="evidence" value="ECO:0007669"/>
    <property type="project" value="UniProtKB-SubCell"/>
</dbReference>
<comment type="subcellular location">
    <subcellularLocation>
        <location evidence="1">Membrane</location>
        <topology evidence="1">Single-pass membrane protein</topology>
    </subcellularLocation>
</comment>
<accession>A0A0D9WGW0</accession>
<reference evidence="18" key="3">
    <citation type="submission" date="2015-04" db="UniProtKB">
        <authorList>
            <consortium name="EnsemblPlants"/>
        </authorList>
    </citation>
    <scope>IDENTIFICATION</scope>
</reference>
<dbReference type="Gene3D" id="3.30.200.20">
    <property type="entry name" value="Phosphorylase Kinase, domain 1"/>
    <property type="match status" value="1"/>
</dbReference>
<dbReference type="HOGENOM" id="CLU_000288_4_1_1"/>
<dbReference type="Proteomes" id="UP000032180">
    <property type="component" value="Chromosome 5"/>
</dbReference>
<feature type="domain" description="Protein kinase" evidence="17">
    <location>
        <begin position="194"/>
        <end position="473"/>
    </location>
</feature>
<keyword evidence="7 14" id="KW-0547">Nucleotide-binding</keyword>
<evidence type="ECO:0000256" key="2">
    <source>
        <dbReference type="ARBA" id="ARBA00012513"/>
    </source>
</evidence>
<evidence type="ECO:0000256" key="9">
    <source>
        <dbReference type="ARBA" id="ARBA00022840"/>
    </source>
</evidence>